<dbReference type="Gene3D" id="2.160.20.10">
    <property type="entry name" value="Single-stranded right-handed beta-helix, Pectin lyase-like"/>
    <property type="match status" value="1"/>
</dbReference>
<feature type="non-terminal residue" evidence="2">
    <location>
        <position position="1"/>
    </location>
</feature>
<reference evidence="2" key="1">
    <citation type="submission" date="2018-05" db="EMBL/GenBank/DDBJ databases">
        <authorList>
            <person name="Lanie J.A."/>
            <person name="Ng W.-L."/>
            <person name="Kazmierczak K.M."/>
            <person name="Andrzejewski T.M."/>
            <person name="Davidsen T.M."/>
            <person name="Wayne K.J."/>
            <person name="Tettelin H."/>
            <person name="Glass J.I."/>
            <person name="Rusch D."/>
            <person name="Podicherti R."/>
            <person name="Tsui H.-C.T."/>
            <person name="Winkler M.E."/>
        </authorList>
    </citation>
    <scope>NUCLEOTIDE SEQUENCE</scope>
</reference>
<organism evidence="2">
    <name type="scientific">marine metagenome</name>
    <dbReference type="NCBI Taxonomy" id="408172"/>
    <lineage>
        <taxon>unclassified sequences</taxon>
        <taxon>metagenomes</taxon>
        <taxon>ecological metagenomes</taxon>
    </lineage>
</organism>
<sequence>CSINETGLHFTPVLKSITLTNGVGENVENNIVGGGVFARNSNPQLENVLITGCSAWAGSAIYSNNGSVGDTTTIKNCVFSGNTAGGNDGTVHFSGSHLKLVNTLISDNSGGGLRMGGAHYGSIINSTIIDNVNDMGVMLQSGTYKIINSIISGNESTQLRILSSCNLTIEYSDIDGGQDSVLVEENAVLNWGSGNIDVDPTFVDTANGNYNLLASSQLINAGHPDSTD</sequence>
<proteinExistence type="predicted"/>
<evidence type="ECO:0000313" key="2">
    <source>
        <dbReference type="EMBL" id="SVE61653.1"/>
    </source>
</evidence>
<dbReference type="InterPro" id="IPR012334">
    <property type="entry name" value="Pectin_lyas_fold"/>
</dbReference>
<dbReference type="SMART" id="SM00710">
    <property type="entry name" value="PbH1"/>
    <property type="match status" value="5"/>
</dbReference>
<dbReference type="EMBL" id="UINC01229794">
    <property type="protein sequence ID" value="SVE61653.1"/>
    <property type="molecule type" value="Genomic_DNA"/>
</dbReference>
<dbReference type="Pfam" id="PF13229">
    <property type="entry name" value="Beta_helix"/>
    <property type="match status" value="1"/>
</dbReference>
<protein>
    <recommendedName>
        <fullName evidence="1">Right handed beta helix domain-containing protein</fullName>
    </recommendedName>
</protein>
<name>A0A383EYW8_9ZZZZ</name>
<dbReference type="InterPro" id="IPR006626">
    <property type="entry name" value="PbH1"/>
</dbReference>
<feature type="domain" description="Right handed beta helix" evidence="1">
    <location>
        <begin position="60"/>
        <end position="190"/>
    </location>
</feature>
<dbReference type="InterPro" id="IPR011050">
    <property type="entry name" value="Pectin_lyase_fold/virulence"/>
</dbReference>
<gene>
    <name evidence="2" type="ORF">METZ01_LOCUS514507</name>
</gene>
<accession>A0A383EYW8</accession>
<dbReference type="InterPro" id="IPR039448">
    <property type="entry name" value="Beta_helix"/>
</dbReference>
<dbReference type="AlphaFoldDB" id="A0A383EYW8"/>
<dbReference type="SUPFAM" id="SSF51126">
    <property type="entry name" value="Pectin lyase-like"/>
    <property type="match status" value="1"/>
</dbReference>
<feature type="non-terminal residue" evidence="2">
    <location>
        <position position="228"/>
    </location>
</feature>
<evidence type="ECO:0000259" key="1">
    <source>
        <dbReference type="Pfam" id="PF13229"/>
    </source>
</evidence>